<name>A0A7X0KNK4_9HYPH</name>
<accession>A0A7X0KNK4</accession>
<dbReference type="Gene3D" id="3.20.20.150">
    <property type="entry name" value="Divalent-metal-dependent TIM barrel enzymes"/>
    <property type="match status" value="1"/>
</dbReference>
<protein>
    <recommendedName>
        <fullName evidence="3">Xylose isomerase</fullName>
    </recommendedName>
</protein>
<dbReference type="InterPro" id="IPR036237">
    <property type="entry name" value="Xyl_isomerase-like_sf"/>
</dbReference>
<reference evidence="1 2" key="1">
    <citation type="submission" date="2020-08" db="EMBL/GenBank/DDBJ databases">
        <title>Genomic Encyclopedia of Type Strains, Phase IV (KMG-IV): sequencing the most valuable type-strain genomes for metagenomic binning, comparative biology and taxonomic classification.</title>
        <authorList>
            <person name="Goeker M."/>
        </authorList>
    </citation>
    <scope>NUCLEOTIDE SEQUENCE [LARGE SCALE GENOMIC DNA]</scope>
    <source>
        <strain evidence="1 2">DSM 7051</strain>
    </source>
</reference>
<organism evidence="1 2">
    <name type="scientific">Aminobacter aganoensis</name>
    <dbReference type="NCBI Taxonomy" id="83264"/>
    <lineage>
        <taxon>Bacteria</taxon>
        <taxon>Pseudomonadati</taxon>
        <taxon>Pseudomonadota</taxon>
        <taxon>Alphaproteobacteria</taxon>
        <taxon>Hyphomicrobiales</taxon>
        <taxon>Phyllobacteriaceae</taxon>
        <taxon>Aminobacter</taxon>
    </lineage>
</organism>
<dbReference type="Proteomes" id="UP000536262">
    <property type="component" value="Unassembled WGS sequence"/>
</dbReference>
<keyword evidence="2" id="KW-1185">Reference proteome</keyword>
<proteinExistence type="predicted"/>
<gene>
    <name evidence="1" type="ORF">GGR00_005076</name>
</gene>
<evidence type="ECO:0008006" key="3">
    <source>
        <dbReference type="Google" id="ProtNLM"/>
    </source>
</evidence>
<evidence type="ECO:0000313" key="1">
    <source>
        <dbReference type="EMBL" id="MBB6357255.1"/>
    </source>
</evidence>
<dbReference type="AlphaFoldDB" id="A0A7X0KNK4"/>
<dbReference type="RefSeq" id="WP_184701964.1">
    <property type="nucleotide sequence ID" value="NZ_BAABEG010000004.1"/>
</dbReference>
<dbReference type="EMBL" id="JACHOU010000022">
    <property type="protein sequence ID" value="MBB6357255.1"/>
    <property type="molecule type" value="Genomic_DNA"/>
</dbReference>
<comment type="caution">
    <text evidence="1">The sequence shown here is derived from an EMBL/GenBank/DDBJ whole genome shotgun (WGS) entry which is preliminary data.</text>
</comment>
<sequence>MAKTFLLGCNGRGAQHLPGNPPSIDDQFRMVKESGVFDYFDRLPQPGLEKEYIAAAQKHHLPILTGLWTYTLGRDEKLLVDNLRLTKEAGGECHNIMLYATHASGHAISNEAVADFYLFAYDQARRIGIDITFEVHIYMWSEDVRRVNQVADLVQARGVPFNFLLDHSHVLIKLDNPEEQERCGMRAAVEAGDIILDPFEPGNIVDDWIGRNMTLWHAVRPVAPNGPKNLWAKDEQGNAGRACQYPFMRPRPGEFHSEWFAYKLEPFKEVVKKVLRHHRDTPDSRLRYITTEIIDLIDYGQNARYSLFEQSVAIGGWIRDLWQTLNVEAAKDDRFPALEKIA</sequence>
<evidence type="ECO:0000313" key="2">
    <source>
        <dbReference type="Proteomes" id="UP000536262"/>
    </source>
</evidence>
<dbReference type="SUPFAM" id="SSF51658">
    <property type="entry name" value="Xylose isomerase-like"/>
    <property type="match status" value="1"/>
</dbReference>